<dbReference type="GO" id="GO:0046642">
    <property type="term" value="P:negative regulation of alpha-beta T cell proliferation"/>
    <property type="evidence" value="ECO:0007669"/>
    <property type="project" value="TreeGrafter"/>
</dbReference>
<accession>A0A9D3SUQ7</accession>
<keyword evidence="10" id="KW-0675">Receptor</keyword>
<dbReference type="InterPro" id="IPR001368">
    <property type="entry name" value="TNFR/NGFR_Cys_rich_reg"/>
</dbReference>
<organism evidence="15 16">
    <name type="scientific">Hemibagrus wyckioides</name>
    <dbReference type="NCBI Taxonomy" id="337641"/>
    <lineage>
        <taxon>Eukaryota</taxon>
        <taxon>Metazoa</taxon>
        <taxon>Chordata</taxon>
        <taxon>Craniata</taxon>
        <taxon>Vertebrata</taxon>
        <taxon>Euteleostomi</taxon>
        <taxon>Actinopterygii</taxon>
        <taxon>Neopterygii</taxon>
        <taxon>Teleostei</taxon>
        <taxon>Ostariophysi</taxon>
        <taxon>Siluriformes</taxon>
        <taxon>Bagridae</taxon>
        <taxon>Hemibagrus</taxon>
    </lineage>
</organism>
<keyword evidence="4 13" id="KW-0812">Transmembrane</keyword>
<evidence type="ECO:0000256" key="11">
    <source>
        <dbReference type="ARBA" id="ARBA00023180"/>
    </source>
</evidence>
<dbReference type="InterPro" id="IPR008063">
    <property type="entry name" value="Fas_rcpt"/>
</dbReference>
<dbReference type="PRINTS" id="PR01680">
    <property type="entry name" value="TNFACTORR6"/>
</dbReference>
<dbReference type="SMART" id="SM00208">
    <property type="entry name" value="TNFR"/>
    <property type="match status" value="4"/>
</dbReference>
<dbReference type="EMBL" id="JAHKSW010000005">
    <property type="protein sequence ID" value="KAG7332614.1"/>
    <property type="molecule type" value="Genomic_DNA"/>
</dbReference>
<dbReference type="Pfam" id="PF00020">
    <property type="entry name" value="TNFR_c6"/>
    <property type="match status" value="3"/>
</dbReference>
<proteinExistence type="predicted"/>
<comment type="caution">
    <text evidence="15">The sequence shown here is derived from an EMBL/GenBank/DDBJ whole genome shotgun (WGS) entry which is preliminary data.</text>
</comment>
<evidence type="ECO:0000256" key="5">
    <source>
        <dbReference type="ARBA" id="ARBA00022729"/>
    </source>
</evidence>
<dbReference type="Proteomes" id="UP000824219">
    <property type="component" value="Linkage Group LG05"/>
</dbReference>
<evidence type="ECO:0000256" key="12">
    <source>
        <dbReference type="PROSITE-ProRule" id="PRU00206"/>
    </source>
</evidence>
<evidence type="ECO:0000256" key="7">
    <source>
        <dbReference type="ARBA" id="ARBA00022989"/>
    </source>
</evidence>
<dbReference type="GO" id="GO:0006915">
    <property type="term" value="P:apoptotic process"/>
    <property type="evidence" value="ECO:0007669"/>
    <property type="project" value="InterPro"/>
</dbReference>
<protein>
    <recommendedName>
        <fullName evidence="14">TNFR-Cys domain-containing protein</fullName>
    </recommendedName>
</protein>
<evidence type="ECO:0000256" key="9">
    <source>
        <dbReference type="ARBA" id="ARBA00023157"/>
    </source>
</evidence>
<keyword evidence="9 12" id="KW-1015">Disulfide bond</keyword>
<evidence type="ECO:0000313" key="15">
    <source>
        <dbReference type="EMBL" id="KAG7332614.1"/>
    </source>
</evidence>
<comment type="caution">
    <text evidence="12">Lacks conserved residue(s) required for the propagation of feature annotation.</text>
</comment>
<evidence type="ECO:0000256" key="3">
    <source>
        <dbReference type="ARBA" id="ARBA00022581"/>
    </source>
</evidence>
<keyword evidence="11" id="KW-0325">Glycoprotein</keyword>
<dbReference type="PROSITE" id="PS00652">
    <property type="entry name" value="TNFR_NGFR_1"/>
    <property type="match status" value="1"/>
</dbReference>
<sequence length="248" mass="26945">MTGSTVFDKEMSLSTQMMFSTLQYKKSPTSGMHLYAIYSVILNLSAMCCTACNTAEYEIHGECCPMCAPGQHVLKHCNSQFGTQCKVCTGSTYTDVPNGLTACLPCAVCDEGNGVRVKHNCSSTSDALCEPLTGYYCTETQGESCRKARECSTCLPGQYIYQNGTALMDTVCKDCPEETYSDGSFMHCKPHTKCESLGQITITQGTQQSDAVCSHQPSNRGLIIGILVPSLLVVVILSALLWKKKKKN</sequence>
<dbReference type="GO" id="GO:2000406">
    <property type="term" value="P:positive regulation of T cell migration"/>
    <property type="evidence" value="ECO:0007669"/>
    <property type="project" value="TreeGrafter"/>
</dbReference>
<evidence type="ECO:0000256" key="4">
    <source>
        <dbReference type="ARBA" id="ARBA00022692"/>
    </source>
</evidence>
<evidence type="ECO:0000256" key="2">
    <source>
        <dbReference type="ARBA" id="ARBA00022553"/>
    </source>
</evidence>
<feature type="repeat" description="TNFR-Cys" evidence="12">
    <location>
        <begin position="87"/>
        <end position="129"/>
    </location>
</feature>
<evidence type="ECO:0000259" key="14">
    <source>
        <dbReference type="PROSITE" id="PS50050"/>
    </source>
</evidence>
<evidence type="ECO:0000256" key="6">
    <source>
        <dbReference type="ARBA" id="ARBA00022737"/>
    </source>
</evidence>
<dbReference type="OrthoDB" id="10031141at2759"/>
<dbReference type="FunFam" id="2.10.50.10:FF:000009">
    <property type="entry name" value="Tumor necrosis factor receptor superfamily member 14"/>
    <property type="match status" value="1"/>
</dbReference>
<dbReference type="GO" id="GO:0002720">
    <property type="term" value="P:positive regulation of cytokine production involved in immune response"/>
    <property type="evidence" value="ECO:0007669"/>
    <property type="project" value="TreeGrafter"/>
</dbReference>
<keyword evidence="16" id="KW-1185">Reference proteome</keyword>
<evidence type="ECO:0000256" key="1">
    <source>
        <dbReference type="ARBA" id="ARBA00004479"/>
    </source>
</evidence>
<reference evidence="15 16" key="1">
    <citation type="submission" date="2021-06" db="EMBL/GenBank/DDBJ databases">
        <title>Chromosome-level genome assembly of the red-tail catfish (Hemibagrus wyckioides).</title>
        <authorList>
            <person name="Shao F."/>
        </authorList>
    </citation>
    <scope>NUCLEOTIDE SEQUENCE [LARGE SCALE GENOMIC DNA]</scope>
    <source>
        <strain evidence="15">EC202008001</strain>
        <tissue evidence="15">Blood</tissue>
    </source>
</reference>
<evidence type="ECO:0000256" key="10">
    <source>
        <dbReference type="ARBA" id="ARBA00023170"/>
    </source>
</evidence>
<keyword evidence="5" id="KW-0732">Signal</keyword>
<keyword evidence="3" id="KW-0945">Host-virus interaction</keyword>
<dbReference type="FunFam" id="2.10.50.10:FF:000007">
    <property type="entry name" value="TNF receptor superfamily member 14"/>
    <property type="match status" value="1"/>
</dbReference>
<dbReference type="PROSITE" id="PS50050">
    <property type="entry name" value="TNFR_NGFR_2"/>
    <property type="match status" value="1"/>
</dbReference>
<dbReference type="GO" id="GO:0009897">
    <property type="term" value="C:external side of plasma membrane"/>
    <property type="evidence" value="ECO:0007669"/>
    <property type="project" value="TreeGrafter"/>
</dbReference>
<name>A0A9D3SUQ7_9TELE</name>
<evidence type="ECO:0000313" key="16">
    <source>
        <dbReference type="Proteomes" id="UP000824219"/>
    </source>
</evidence>
<dbReference type="SUPFAM" id="SSF57586">
    <property type="entry name" value="TNF receptor-like"/>
    <property type="match status" value="3"/>
</dbReference>
<feature type="disulfide bond" evidence="12">
    <location>
        <begin position="88"/>
        <end position="103"/>
    </location>
</feature>
<keyword evidence="6" id="KW-0677">Repeat</keyword>
<feature type="transmembrane region" description="Helical" evidence="13">
    <location>
        <begin position="222"/>
        <end position="242"/>
    </location>
</feature>
<keyword evidence="8 13" id="KW-0472">Membrane</keyword>
<dbReference type="PANTHER" id="PTHR46838">
    <property type="entry name" value="TUMOR NECROSIS FACTOR RECEPTOR SUPERFAMILY MEMBER 14"/>
    <property type="match status" value="1"/>
</dbReference>
<dbReference type="AlphaFoldDB" id="A0A9D3SUQ7"/>
<dbReference type="PANTHER" id="PTHR46838:SF1">
    <property type="entry name" value="TUMOR NECROSIS FACTOR RECEPTOR SUPERFAMILY MEMBER 14"/>
    <property type="match status" value="1"/>
</dbReference>
<evidence type="ECO:0000256" key="8">
    <source>
        <dbReference type="ARBA" id="ARBA00023136"/>
    </source>
</evidence>
<evidence type="ECO:0000256" key="13">
    <source>
        <dbReference type="SAM" id="Phobius"/>
    </source>
</evidence>
<dbReference type="GO" id="GO:0004888">
    <property type="term" value="F:transmembrane signaling receptor activity"/>
    <property type="evidence" value="ECO:0007669"/>
    <property type="project" value="InterPro"/>
</dbReference>
<dbReference type="GO" id="GO:0006955">
    <property type="term" value="P:immune response"/>
    <property type="evidence" value="ECO:0007669"/>
    <property type="project" value="InterPro"/>
</dbReference>
<gene>
    <name evidence="15" type="ORF">KOW79_004448</name>
</gene>
<keyword evidence="7 13" id="KW-1133">Transmembrane helix</keyword>
<feature type="domain" description="TNFR-Cys" evidence="14">
    <location>
        <begin position="87"/>
        <end position="129"/>
    </location>
</feature>
<dbReference type="Gene3D" id="2.10.50.10">
    <property type="entry name" value="Tumor Necrosis Factor Receptor, subunit A, domain 2"/>
    <property type="match status" value="3"/>
</dbReference>
<dbReference type="GO" id="GO:0007165">
    <property type="term" value="P:signal transduction"/>
    <property type="evidence" value="ECO:0007669"/>
    <property type="project" value="InterPro"/>
</dbReference>
<comment type="subcellular location">
    <subcellularLocation>
        <location evidence="1">Membrane</location>
        <topology evidence="1">Single-pass type I membrane protein</topology>
    </subcellularLocation>
</comment>
<dbReference type="GO" id="GO:0050829">
    <property type="term" value="P:defense response to Gram-negative bacterium"/>
    <property type="evidence" value="ECO:0007669"/>
    <property type="project" value="TreeGrafter"/>
</dbReference>
<keyword evidence="2" id="KW-0597">Phosphoprotein</keyword>
<dbReference type="GO" id="GO:0050830">
    <property type="term" value="P:defense response to Gram-positive bacterium"/>
    <property type="evidence" value="ECO:0007669"/>
    <property type="project" value="TreeGrafter"/>
</dbReference>